<proteinExistence type="predicted"/>
<reference evidence="3" key="3">
    <citation type="submission" date="2017-01" db="EMBL/GenBank/DDBJ databases">
        <authorList>
            <person name="Mah S.A."/>
            <person name="Swanson W.J."/>
            <person name="Moy G.W."/>
            <person name="Vacquier V.D."/>
        </authorList>
    </citation>
    <scope>NUCLEOTIDE SEQUENCE [LARGE SCALE GENOMIC DNA]</scope>
    <source>
        <strain evidence="3">DSM 21068</strain>
    </source>
</reference>
<feature type="signal peptide" evidence="1">
    <location>
        <begin position="1"/>
        <end position="21"/>
    </location>
</feature>
<protein>
    <recommendedName>
        <fullName evidence="6">Lipoprotein</fullName>
    </recommendedName>
</protein>
<organism evidence="3 4">
    <name type="scientific">Chryseobacterium piscicola</name>
    <dbReference type="NCBI Taxonomy" id="551459"/>
    <lineage>
        <taxon>Bacteria</taxon>
        <taxon>Pseudomonadati</taxon>
        <taxon>Bacteroidota</taxon>
        <taxon>Flavobacteriia</taxon>
        <taxon>Flavobacteriales</taxon>
        <taxon>Weeksellaceae</taxon>
        <taxon>Chryseobacterium group</taxon>
        <taxon>Chryseobacterium</taxon>
    </lineage>
</organism>
<accession>A0A1N7LC18</accession>
<evidence type="ECO:0000313" key="4">
    <source>
        <dbReference type="Proteomes" id="UP000186246"/>
    </source>
</evidence>
<evidence type="ECO:0000313" key="3">
    <source>
        <dbReference type="EMBL" id="SIS71320.1"/>
    </source>
</evidence>
<name>A0A1N7LC18_9FLAO</name>
<keyword evidence="1" id="KW-0732">Signal</keyword>
<dbReference type="AlphaFoldDB" id="A0A1N7LC18"/>
<gene>
    <name evidence="2" type="ORF">B0A70_02280</name>
    <name evidence="3" type="ORF">SAMN05421796_102192</name>
</gene>
<sequence>MKNLRPFLMLFFLSLILVNCGVETDNKEQIFLLWTNAELPKEVKTLNGKYWESGHFFKEYEVYIHLKSTDKWWADFKKNNQLDTHKSSFSEDIQTKLKSDYKGVIKIPKWFKPSKNSTIYQKGESEFYWDNTTKNLYIHEIQL</sequence>
<evidence type="ECO:0000313" key="5">
    <source>
        <dbReference type="Proteomes" id="UP000238314"/>
    </source>
</evidence>
<reference evidence="2 5" key="1">
    <citation type="submission" date="2016-11" db="EMBL/GenBank/DDBJ databases">
        <title>Whole genomes of Flavobacteriaceae.</title>
        <authorList>
            <person name="Stine C."/>
            <person name="Li C."/>
            <person name="Tadesse D."/>
        </authorList>
    </citation>
    <scope>NUCLEOTIDE SEQUENCE [LARGE SCALE GENOMIC DNA]</scope>
    <source>
        <strain evidence="2 5">DSM 21068</strain>
    </source>
</reference>
<dbReference type="EMBL" id="MUGO01000002">
    <property type="protein sequence ID" value="PQA97511.1"/>
    <property type="molecule type" value="Genomic_DNA"/>
</dbReference>
<evidence type="ECO:0008006" key="6">
    <source>
        <dbReference type="Google" id="ProtNLM"/>
    </source>
</evidence>
<keyword evidence="5" id="KW-1185">Reference proteome</keyword>
<evidence type="ECO:0000313" key="2">
    <source>
        <dbReference type="EMBL" id="PQA97511.1"/>
    </source>
</evidence>
<reference evidence="4" key="2">
    <citation type="submission" date="2017-01" db="EMBL/GenBank/DDBJ databases">
        <authorList>
            <person name="Varghese N."/>
            <person name="Submissions S."/>
        </authorList>
    </citation>
    <scope>NUCLEOTIDE SEQUENCE [LARGE SCALE GENOMIC DNA]</scope>
    <source>
        <strain evidence="4">DSM 21068</strain>
    </source>
</reference>
<dbReference type="STRING" id="551459.SAMN05421796_102192"/>
<dbReference type="Proteomes" id="UP000186246">
    <property type="component" value="Unassembled WGS sequence"/>
</dbReference>
<feature type="chain" id="PRO_5044563748" description="Lipoprotein" evidence="1">
    <location>
        <begin position="22"/>
        <end position="143"/>
    </location>
</feature>
<evidence type="ECO:0000256" key="1">
    <source>
        <dbReference type="SAM" id="SignalP"/>
    </source>
</evidence>
<dbReference type="EMBL" id="FTOJ01000002">
    <property type="protein sequence ID" value="SIS71320.1"/>
    <property type="molecule type" value="Genomic_DNA"/>
</dbReference>
<dbReference type="Proteomes" id="UP000238314">
    <property type="component" value="Unassembled WGS sequence"/>
</dbReference>